<dbReference type="Gene3D" id="3.40.50.720">
    <property type="entry name" value="NAD(P)-binding Rossmann-like Domain"/>
    <property type="match status" value="1"/>
</dbReference>
<dbReference type="InterPro" id="IPR002347">
    <property type="entry name" value="SDR_fam"/>
</dbReference>
<accession>A0AAJ6QYH9</accession>
<protein>
    <submittedName>
        <fullName evidence="4">Retinol dehydrogenase 12-like</fullName>
    </submittedName>
</protein>
<dbReference type="PANTHER" id="PTHR43157">
    <property type="entry name" value="PHOSPHATIDYLINOSITOL-GLYCAN BIOSYNTHESIS CLASS F PROTEIN-RELATED"/>
    <property type="match status" value="1"/>
</dbReference>
<keyword evidence="1" id="KW-0560">Oxidoreductase</keyword>
<comment type="similarity">
    <text evidence="2">Belongs to the short-chain dehydrogenases/reductases (SDR) family.</text>
</comment>
<reference evidence="4" key="1">
    <citation type="submission" date="2025-08" db="UniProtKB">
        <authorList>
            <consortium name="RefSeq"/>
        </authorList>
    </citation>
    <scope>IDENTIFICATION</scope>
</reference>
<dbReference type="Pfam" id="PF00106">
    <property type="entry name" value="adh_short"/>
    <property type="match status" value="1"/>
</dbReference>
<dbReference type="PANTHER" id="PTHR43157:SF31">
    <property type="entry name" value="PHOSPHATIDYLINOSITOL-GLYCAN BIOSYNTHESIS CLASS F PROTEIN"/>
    <property type="match status" value="1"/>
</dbReference>
<sequence length="323" mass="35954">MFDIVGILSLLLKLALAAFLVLKVYLLCTTAQCTSKKRMDGKVVIITGSNSGIGKQTAKDLVRRGARVIMGCRDLVKAAEAATEILDEVPGGQIVMKKIDNCDFESVRAFAREILKEEEKIDVLINNAGTTGDSKFILTSDGFEQTYQTNYLAPFLLTELLVPILKKSAPSRVINVGSLAYMFVRTDTDTLARDFRSPGKAPRLRYCETKQLLLKWTRALHEELKGSGVTVNVVHPGVVLTPLTFKCFSWYNFWSSLWLVTCGRSPKSGAQTLIHLSVESIAPEDNGHYWAECRRKATSRGNDPHDNARAVDITRRELKIKRS</sequence>
<dbReference type="PRINTS" id="PR00081">
    <property type="entry name" value="GDHRDH"/>
</dbReference>
<dbReference type="GeneID" id="100908751"/>
<dbReference type="RefSeq" id="XP_003747906.1">
    <property type="nucleotide sequence ID" value="XM_003747858.1"/>
</dbReference>
<organism evidence="3 4">
    <name type="scientific">Galendromus occidentalis</name>
    <name type="common">western predatory mite</name>
    <dbReference type="NCBI Taxonomy" id="34638"/>
    <lineage>
        <taxon>Eukaryota</taxon>
        <taxon>Metazoa</taxon>
        <taxon>Ecdysozoa</taxon>
        <taxon>Arthropoda</taxon>
        <taxon>Chelicerata</taxon>
        <taxon>Arachnida</taxon>
        <taxon>Acari</taxon>
        <taxon>Parasitiformes</taxon>
        <taxon>Mesostigmata</taxon>
        <taxon>Gamasina</taxon>
        <taxon>Phytoseioidea</taxon>
        <taxon>Phytoseiidae</taxon>
        <taxon>Typhlodrominae</taxon>
        <taxon>Galendromus</taxon>
    </lineage>
</organism>
<evidence type="ECO:0000313" key="3">
    <source>
        <dbReference type="Proteomes" id="UP000694867"/>
    </source>
</evidence>
<dbReference type="AlphaFoldDB" id="A0AAJ6QYH9"/>
<dbReference type="Proteomes" id="UP000694867">
    <property type="component" value="Unplaced"/>
</dbReference>
<evidence type="ECO:0000256" key="1">
    <source>
        <dbReference type="ARBA" id="ARBA00023002"/>
    </source>
</evidence>
<dbReference type="SUPFAM" id="SSF51735">
    <property type="entry name" value="NAD(P)-binding Rossmann-fold domains"/>
    <property type="match status" value="1"/>
</dbReference>
<keyword evidence="3" id="KW-1185">Reference proteome</keyword>
<gene>
    <name evidence="4" type="primary">LOC100908751</name>
</gene>
<evidence type="ECO:0000313" key="4">
    <source>
        <dbReference type="RefSeq" id="XP_003747906.1"/>
    </source>
</evidence>
<name>A0AAJ6QYH9_9ACAR</name>
<proteinExistence type="inferred from homology"/>
<dbReference type="PRINTS" id="PR00080">
    <property type="entry name" value="SDRFAMILY"/>
</dbReference>
<dbReference type="GO" id="GO:0016491">
    <property type="term" value="F:oxidoreductase activity"/>
    <property type="evidence" value="ECO:0007669"/>
    <property type="project" value="UniProtKB-KW"/>
</dbReference>
<evidence type="ECO:0000256" key="2">
    <source>
        <dbReference type="RuleBase" id="RU000363"/>
    </source>
</evidence>
<dbReference type="CDD" id="cd05327">
    <property type="entry name" value="retinol-DH_like_SDR_c_like"/>
    <property type="match status" value="1"/>
</dbReference>
<dbReference type="KEGG" id="goe:100908751"/>
<dbReference type="InterPro" id="IPR036291">
    <property type="entry name" value="NAD(P)-bd_dom_sf"/>
</dbReference>